<name>A0A1I1HUD2_9LACO</name>
<dbReference type="Proteomes" id="UP000199376">
    <property type="component" value="Unassembled WGS sequence"/>
</dbReference>
<dbReference type="STRING" id="283737.SAMN05660453_0045"/>
<gene>
    <name evidence="1" type="ORF">SAMN05660453_0045</name>
</gene>
<dbReference type="EMBL" id="FOLI01000012">
    <property type="protein sequence ID" value="SFC24590.1"/>
    <property type="molecule type" value="Genomic_DNA"/>
</dbReference>
<protein>
    <recommendedName>
        <fullName evidence="3">IrrE N-terminal-like domain-containing protein</fullName>
    </recommendedName>
</protein>
<evidence type="ECO:0000313" key="2">
    <source>
        <dbReference type="Proteomes" id="UP000199376"/>
    </source>
</evidence>
<keyword evidence="2" id="KW-1185">Reference proteome</keyword>
<dbReference type="RefSeq" id="WP_091503316.1">
    <property type="nucleotide sequence ID" value="NZ_FOLI01000012.1"/>
</dbReference>
<organism evidence="1 2">
    <name type="scientific">Fructobacillus durionis</name>
    <dbReference type="NCBI Taxonomy" id="283737"/>
    <lineage>
        <taxon>Bacteria</taxon>
        <taxon>Bacillati</taxon>
        <taxon>Bacillota</taxon>
        <taxon>Bacilli</taxon>
        <taxon>Lactobacillales</taxon>
        <taxon>Lactobacillaceae</taxon>
        <taxon>Fructobacillus</taxon>
    </lineage>
</organism>
<sequence length="95" mass="11510">MNRLEYYIDKFPDYKFYGIEVDDRRFFGQCVNENGEISIFINTLQPEEEQIQTLLHEVGHADFNLFSSSNKRWCRETMRVEKEASQFVRHYKLGY</sequence>
<accession>A0A1I1HUD2</accession>
<dbReference type="AlphaFoldDB" id="A0A1I1HUD2"/>
<reference evidence="1 2" key="1">
    <citation type="submission" date="2016-10" db="EMBL/GenBank/DDBJ databases">
        <authorList>
            <person name="de Groot N.N."/>
        </authorList>
    </citation>
    <scope>NUCLEOTIDE SEQUENCE [LARGE SCALE GENOMIC DNA]</scope>
    <source>
        <strain evidence="1 2">DSM 19113</strain>
    </source>
</reference>
<proteinExistence type="predicted"/>
<evidence type="ECO:0000313" key="1">
    <source>
        <dbReference type="EMBL" id="SFC24590.1"/>
    </source>
</evidence>
<dbReference type="OrthoDB" id="2141871at2"/>
<evidence type="ECO:0008006" key="3">
    <source>
        <dbReference type="Google" id="ProtNLM"/>
    </source>
</evidence>